<keyword evidence="2" id="KW-1185">Reference proteome</keyword>
<name>A0A6A7BQU6_9PEZI</name>
<proteinExistence type="predicted"/>
<dbReference type="Proteomes" id="UP000799421">
    <property type="component" value="Unassembled WGS sequence"/>
</dbReference>
<dbReference type="AlphaFoldDB" id="A0A6A7BQU6"/>
<gene>
    <name evidence="1" type="ORF">K470DRAFT_290818</name>
</gene>
<reference evidence="1" key="1">
    <citation type="journal article" date="2020" name="Stud. Mycol.">
        <title>101 Dothideomycetes genomes: a test case for predicting lifestyles and emergence of pathogens.</title>
        <authorList>
            <person name="Haridas S."/>
            <person name="Albert R."/>
            <person name="Binder M."/>
            <person name="Bloem J."/>
            <person name="Labutti K."/>
            <person name="Salamov A."/>
            <person name="Andreopoulos B."/>
            <person name="Baker S."/>
            <person name="Barry K."/>
            <person name="Bills G."/>
            <person name="Bluhm B."/>
            <person name="Cannon C."/>
            <person name="Castanera R."/>
            <person name="Culley D."/>
            <person name="Daum C."/>
            <person name="Ezra D."/>
            <person name="Gonzalez J."/>
            <person name="Henrissat B."/>
            <person name="Kuo A."/>
            <person name="Liang C."/>
            <person name="Lipzen A."/>
            <person name="Lutzoni F."/>
            <person name="Magnuson J."/>
            <person name="Mondo S."/>
            <person name="Nolan M."/>
            <person name="Ohm R."/>
            <person name="Pangilinan J."/>
            <person name="Park H.-J."/>
            <person name="Ramirez L."/>
            <person name="Alfaro M."/>
            <person name="Sun H."/>
            <person name="Tritt A."/>
            <person name="Yoshinaga Y."/>
            <person name="Zwiers L.-H."/>
            <person name="Turgeon B."/>
            <person name="Goodwin S."/>
            <person name="Spatafora J."/>
            <person name="Crous P."/>
            <person name="Grigoriev I."/>
        </authorList>
    </citation>
    <scope>NUCLEOTIDE SEQUENCE</scope>
    <source>
        <strain evidence="1">CBS 480.64</strain>
    </source>
</reference>
<evidence type="ECO:0000313" key="1">
    <source>
        <dbReference type="EMBL" id="KAF2857641.1"/>
    </source>
</evidence>
<dbReference type="EMBL" id="MU006034">
    <property type="protein sequence ID" value="KAF2857641.1"/>
    <property type="molecule type" value="Genomic_DNA"/>
</dbReference>
<dbReference type="OrthoDB" id="310217at2759"/>
<protein>
    <submittedName>
        <fullName evidence="1">Uncharacterized protein</fullName>
    </submittedName>
</protein>
<accession>A0A6A7BQU6</accession>
<sequence>MITDRIAVKTGSVGVENWTWMFKPDKKFIPTEIMAPYLMRNLVGSENITAIRNYRIHYKELVYFYRLRLYMEYCPLDDVDGMIMDDRADPTGWGFHKLRRIVGNNAKSVLGMIPEPLLWHLVESMARVGQIMTYGTLDETDPAWRFFSSSGNKSFIAISNRTTLSSALLP</sequence>
<organism evidence="1 2">
    <name type="scientific">Piedraia hortae CBS 480.64</name>
    <dbReference type="NCBI Taxonomy" id="1314780"/>
    <lineage>
        <taxon>Eukaryota</taxon>
        <taxon>Fungi</taxon>
        <taxon>Dikarya</taxon>
        <taxon>Ascomycota</taxon>
        <taxon>Pezizomycotina</taxon>
        <taxon>Dothideomycetes</taxon>
        <taxon>Dothideomycetidae</taxon>
        <taxon>Capnodiales</taxon>
        <taxon>Piedraiaceae</taxon>
        <taxon>Piedraia</taxon>
    </lineage>
</organism>
<evidence type="ECO:0000313" key="2">
    <source>
        <dbReference type="Proteomes" id="UP000799421"/>
    </source>
</evidence>